<evidence type="ECO:0000313" key="9">
    <source>
        <dbReference type="Proteomes" id="UP001281761"/>
    </source>
</evidence>
<evidence type="ECO:0000313" key="8">
    <source>
        <dbReference type="EMBL" id="KAK2964324.1"/>
    </source>
</evidence>
<dbReference type="PANTHER" id="PTHR11097:SF8">
    <property type="entry name" value="EXOSOME COMPLEX COMPONENT RRP42"/>
    <property type="match status" value="1"/>
</dbReference>
<comment type="subcellular location">
    <subcellularLocation>
        <location evidence="1">Cytoplasm</location>
    </subcellularLocation>
    <subcellularLocation>
        <location evidence="2">Nucleus</location>
        <location evidence="2">Nucleolus</location>
    </subcellularLocation>
</comment>
<gene>
    <name evidence="8" type="ORF">BLNAU_855</name>
</gene>
<evidence type="ECO:0000256" key="4">
    <source>
        <dbReference type="ARBA" id="ARBA00022490"/>
    </source>
</evidence>
<organism evidence="8 9">
    <name type="scientific">Blattamonas nauphoetae</name>
    <dbReference type="NCBI Taxonomy" id="2049346"/>
    <lineage>
        <taxon>Eukaryota</taxon>
        <taxon>Metamonada</taxon>
        <taxon>Preaxostyla</taxon>
        <taxon>Oxymonadida</taxon>
        <taxon>Blattamonas</taxon>
    </lineage>
</organism>
<dbReference type="SUPFAM" id="SSF54211">
    <property type="entry name" value="Ribosomal protein S5 domain 2-like"/>
    <property type="match status" value="1"/>
</dbReference>
<proteinExistence type="inferred from homology"/>
<reference evidence="8 9" key="1">
    <citation type="journal article" date="2022" name="bioRxiv">
        <title>Genomics of Preaxostyla Flagellates Illuminates Evolutionary Transitions and the Path Towards Mitochondrial Loss.</title>
        <authorList>
            <person name="Novak L.V.F."/>
            <person name="Treitli S.C."/>
            <person name="Pyrih J."/>
            <person name="Halakuc P."/>
            <person name="Pipaliya S.V."/>
            <person name="Vacek V."/>
            <person name="Brzon O."/>
            <person name="Soukal P."/>
            <person name="Eme L."/>
            <person name="Dacks J.B."/>
            <person name="Karnkowska A."/>
            <person name="Elias M."/>
            <person name="Hampl V."/>
        </authorList>
    </citation>
    <scope>NUCLEOTIDE SEQUENCE [LARGE SCALE GENOMIC DNA]</scope>
    <source>
        <strain evidence="8">NAU3</strain>
        <tissue evidence="8">Gut</tissue>
    </source>
</reference>
<keyword evidence="5" id="KW-0271">Exosome</keyword>
<evidence type="ECO:0000256" key="1">
    <source>
        <dbReference type="ARBA" id="ARBA00004496"/>
    </source>
</evidence>
<sequence>MSTPAVSFSSSAEFLKKVRPKQFFDGLFSATNTRFDNRTQESFRPCSVTCRTIPDTLGSCVVKHGANYIVSTVVGSLSRKTSITSKFDSLIAVNVQYSSQTHPQFENAQMERDRRILFISSFLESLIGQCIDESSLSLQNIPLKNRKSPLSLLAWSLTVDITILEEDGDPTDAAVLSCFMGLKSVKFPELFVSENPHTRSFSISPVQPENEIGRIAPAHLEFITLPICVTFGIVNTVKGILLLADPSEEELTLPASTIRFVIDILREQPRFLMLEKDAGIPLDFSKEIHLKPKDIFSPSPLALDVALGRAKSLWKATPL</sequence>
<dbReference type="Pfam" id="PF01138">
    <property type="entry name" value="RNase_PH"/>
    <property type="match status" value="1"/>
</dbReference>
<protein>
    <recommendedName>
        <fullName evidence="6">Ribosomal RNA-processing protein 42</fullName>
    </recommendedName>
</protein>
<comment type="caution">
    <text evidence="8">The sequence shown here is derived from an EMBL/GenBank/DDBJ whole genome shotgun (WGS) entry which is preliminary data.</text>
</comment>
<keyword evidence="9" id="KW-1185">Reference proteome</keyword>
<dbReference type="Proteomes" id="UP001281761">
    <property type="component" value="Unassembled WGS sequence"/>
</dbReference>
<evidence type="ECO:0000256" key="3">
    <source>
        <dbReference type="ARBA" id="ARBA00006678"/>
    </source>
</evidence>
<evidence type="ECO:0000256" key="6">
    <source>
        <dbReference type="ARBA" id="ARBA00042523"/>
    </source>
</evidence>
<feature type="domain" description="Exoribonuclease phosphorolytic" evidence="7">
    <location>
        <begin position="43"/>
        <end position="188"/>
    </location>
</feature>
<dbReference type="InterPro" id="IPR027408">
    <property type="entry name" value="PNPase/RNase_PH_dom_sf"/>
</dbReference>
<accession>A0ABQ9YL88</accession>
<dbReference type="InterPro" id="IPR020568">
    <property type="entry name" value="Ribosomal_Su5_D2-typ_SF"/>
</dbReference>
<evidence type="ECO:0000259" key="7">
    <source>
        <dbReference type="Pfam" id="PF01138"/>
    </source>
</evidence>
<dbReference type="PANTHER" id="PTHR11097">
    <property type="entry name" value="EXOSOME COMPLEX EXONUCLEASE RIBOSOMAL RNA PROCESSING PROTEIN"/>
    <property type="match status" value="1"/>
</dbReference>
<comment type="similarity">
    <text evidence="3">Belongs to the RNase PH family.</text>
</comment>
<dbReference type="InterPro" id="IPR001247">
    <property type="entry name" value="ExoRNase_PH_dom1"/>
</dbReference>
<dbReference type="Gene3D" id="3.30.230.70">
    <property type="entry name" value="GHMP Kinase, N-terminal domain"/>
    <property type="match status" value="1"/>
</dbReference>
<dbReference type="InterPro" id="IPR050590">
    <property type="entry name" value="Exosome_comp_Rrp42_subfam"/>
</dbReference>
<name>A0ABQ9YL88_9EUKA</name>
<keyword evidence="4" id="KW-0963">Cytoplasm</keyword>
<evidence type="ECO:0000256" key="5">
    <source>
        <dbReference type="ARBA" id="ARBA00022835"/>
    </source>
</evidence>
<dbReference type="EMBL" id="JARBJD010000003">
    <property type="protein sequence ID" value="KAK2964324.1"/>
    <property type="molecule type" value="Genomic_DNA"/>
</dbReference>
<evidence type="ECO:0000256" key="2">
    <source>
        <dbReference type="ARBA" id="ARBA00004604"/>
    </source>
</evidence>